<dbReference type="EMBL" id="CM010718">
    <property type="protein sequence ID" value="RZC57954.1"/>
    <property type="molecule type" value="Genomic_DNA"/>
</dbReference>
<proteinExistence type="predicted"/>
<dbReference type="Gramene" id="RZC57954">
    <property type="protein sequence ID" value="RZC57954"/>
    <property type="gene ID" value="C5167_005250"/>
</dbReference>
<evidence type="ECO:0000313" key="3">
    <source>
        <dbReference type="Proteomes" id="UP000316621"/>
    </source>
</evidence>
<feature type="non-terminal residue" evidence="2">
    <location>
        <position position="1"/>
    </location>
</feature>
<gene>
    <name evidence="2" type="ORF">C5167_005250</name>
</gene>
<reference evidence="2 3" key="1">
    <citation type="journal article" date="2018" name="Science">
        <title>The opium poppy genome and morphinan production.</title>
        <authorList>
            <person name="Guo L."/>
            <person name="Winzer T."/>
            <person name="Yang X."/>
            <person name="Li Y."/>
            <person name="Ning Z."/>
            <person name="He Z."/>
            <person name="Teodor R."/>
            <person name="Lu Y."/>
            <person name="Bowser T.A."/>
            <person name="Graham I.A."/>
            <person name="Ye K."/>
        </authorList>
    </citation>
    <scope>NUCLEOTIDE SEQUENCE [LARGE SCALE GENOMIC DNA]</scope>
    <source>
        <strain evidence="3">cv. HN1</strain>
        <tissue evidence="2">Leaves</tissue>
    </source>
</reference>
<dbReference type="AlphaFoldDB" id="A0A4Y7J9Y9"/>
<keyword evidence="3" id="KW-1185">Reference proteome</keyword>
<sequence length="101" mass="10599">NSTSLHEFSSISLRPDLFTKTAAAVEVYTTLFTVFDLKHAFSMSRFLAITVFPVASSASFPSTKSAGSASKICSLSDAPGRIQSDGGSDGVAALDEPHDQP</sequence>
<evidence type="ECO:0000313" key="2">
    <source>
        <dbReference type="EMBL" id="RZC57954.1"/>
    </source>
</evidence>
<evidence type="ECO:0000256" key="1">
    <source>
        <dbReference type="SAM" id="MobiDB-lite"/>
    </source>
</evidence>
<organism evidence="2 3">
    <name type="scientific">Papaver somniferum</name>
    <name type="common">Opium poppy</name>
    <dbReference type="NCBI Taxonomy" id="3469"/>
    <lineage>
        <taxon>Eukaryota</taxon>
        <taxon>Viridiplantae</taxon>
        <taxon>Streptophyta</taxon>
        <taxon>Embryophyta</taxon>
        <taxon>Tracheophyta</taxon>
        <taxon>Spermatophyta</taxon>
        <taxon>Magnoliopsida</taxon>
        <taxon>Ranunculales</taxon>
        <taxon>Papaveraceae</taxon>
        <taxon>Papaveroideae</taxon>
        <taxon>Papaver</taxon>
    </lineage>
</organism>
<feature type="region of interest" description="Disordered" evidence="1">
    <location>
        <begin position="77"/>
        <end position="101"/>
    </location>
</feature>
<accession>A0A4Y7J9Y9</accession>
<name>A0A4Y7J9Y9_PAPSO</name>
<dbReference type="Proteomes" id="UP000316621">
    <property type="component" value="Chromosome 4"/>
</dbReference>
<protein>
    <submittedName>
        <fullName evidence="2">Uncharacterized protein</fullName>
    </submittedName>
</protein>